<keyword evidence="9" id="KW-0408">Iron</keyword>
<comment type="caution">
    <text evidence="14">The sequence shown here is derived from an EMBL/GenBank/DDBJ whole genome shotgun (WGS) entry which is preliminary data.</text>
</comment>
<keyword evidence="4" id="KW-0349">Heme</keyword>
<evidence type="ECO:0000256" key="1">
    <source>
        <dbReference type="ARBA" id="ARBA00004651"/>
    </source>
</evidence>
<evidence type="ECO:0000256" key="9">
    <source>
        <dbReference type="ARBA" id="ARBA00023004"/>
    </source>
</evidence>
<dbReference type="PANTHER" id="PTHR30529">
    <property type="entry name" value="CYTOCHROME B561"/>
    <property type="match status" value="1"/>
</dbReference>
<evidence type="ECO:0000256" key="8">
    <source>
        <dbReference type="ARBA" id="ARBA00022989"/>
    </source>
</evidence>
<gene>
    <name evidence="14" type="ORF">C7B77_29000</name>
</gene>
<keyword evidence="10 12" id="KW-0472">Membrane</keyword>
<organism evidence="14 15">
    <name type="scientific">Chamaesiphon polymorphus CCALA 037</name>
    <dbReference type="NCBI Taxonomy" id="2107692"/>
    <lineage>
        <taxon>Bacteria</taxon>
        <taxon>Bacillati</taxon>
        <taxon>Cyanobacteriota</taxon>
        <taxon>Cyanophyceae</taxon>
        <taxon>Gomontiellales</taxon>
        <taxon>Chamaesiphonaceae</taxon>
        <taxon>Chamaesiphon</taxon>
    </lineage>
</organism>
<dbReference type="InterPro" id="IPR011577">
    <property type="entry name" value="Cyt_b561_bac/Ni-Hgenase"/>
</dbReference>
<evidence type="ECO:0000256" key="4">
    <source>
        <dbReference type="ARBA" id="ARBA00022617"/>
    </source>
</evidence>
<dbReference type="Proteomes" id="UP000238937">
    <property type="component" value="Unassembled WGS sequence"/>
</dbReference>
<keyword evidence="2" id="KW-0813">Transport</keyword>
<feature type="transmembrane region" description="Helical" evidence="12">
    <location>
        <begin position="20"/>
        <end position="38"/>
    </location>
</feature>
<comment type="subcellular location">
    <subcellularLocation>
        <location evidence="1">Cell membrane</location>
        <topology evidence="1">Multi-pass membrane protein</topology>
    </subcellularLocation>
</comment>
<evidence type="ECO:0000256" key="7">
    <source>
        <dbReference type="ARBA" id="ARBA00022982"/>
    </source>
</evidence>
<dbReference type="SUPFAM" id="SSF81342">
    <property type="entry name" value="Transmembrane di-heme cytochromes"/>
    <property type="match status" value="1"/>
</dbReference>
<dbReference type="AlphaFoldDB" id="A0A2T1F3X7"/>
<evidence type="ECO:0000256" key="6">
    <source>
        <dbReference type="ARBA" id="ARBA00022723"/>
    </source>
</evidence>
<proteinExistence type="inferred from homology"/>
<evidence type="ECO:0000259" key="13">
    <source>
        <dbReference type="Pfam" id="PF01292"/>
    </source>
</evidence>
<dbReference type="GO" id="GO:0020037">
    <property type="term" value="F:heme binding"/>
    <property type="evidence" value="ECO:0007669"/>
    <property type="project" value="TreeGrafter"/>
</dbReference>
<evidence type="ECO:0000313" key="14">
    <source>
        <dbReference type="EMBL" id="PSB39703.1"/>
    </source>
</evidence>
<dbReference type="RefSeq" id="WP_106313245.1">
    <property type="nucleotide sequence ID" value="NZ_PVWO01000756.1"/>
</dbReference>
<accession>A0A2T1F3X7</accession>
<feature type="transmembrane region" description="Helical" evidence="12">
    <location>
        <begin position="50"/>
        <end position="72"/>
    </location>
</feature>
<evidence type="ECO:0000313" key="15">
    <source>
        <dbReference type="Proteomes" id="UP000238937"/>
    </source>
</evidence>
<dbReference type="GO" id="GO:0009055">
    <property type="term" value="F:electron transfer activity"/>
    <property type="evidence" value="ECO:0007669"/>
    <property type="project" value="InterPro"/>
</dbReference>
<keyword evidence="7" id="KW-0249">Electron transport</keyword>
<keyword evidence="5 12" id="KW-0812">Transmembrane</keyword>
<dbReference type="GO" id="GO:0022904">
    <property type="term" value="P:respiratory electron transport chain"/>
    <property type="evidence" value="ECO:0007669"/>
    <property type="project" value="InterPro"/>
</dbReference>
<dbReference type="InterPro" id="IPR052168">
    <property type="entry name" value="Cytochrome_b561_oxidase"/>
</dbReference>
<name>A0A2T1F3X7_9CYAN</name>
<evidence type="ECO:0000256" key="2">
    <source>
        <dbReference type="ARBA" id="ARBA00022448"/>
    </source>
</evidence>
<evidence type="ECO:0000256" key="10">
    <source>
        <dbReference type="ARBA" id="ARBA00023136"/>
    </source>
</evidence>
<evidence type="ECO:0000256" key="5">
    <source>
        <dbReference type="ARBA" id="ARBA00022692"/>
    </source>
</evidence>
<keyword evidence="8 12" id="KW-1133">Transmembrane helix</keyword>
<sequence length="190" mass="21363">MSATAPKPRLNNIFKQLMSVHWWMAGLYLFLLTGGTIFERLQGDAGGRELLLAAHKSVGVLVLLLLGWRGYLLVRVWGRKYTKHLPKLTTNWYFKTGLHTVLYLLMLAVPLSGYWLSNSYQANNVNLFGIPMPDLFPVDSEGASQASAAHSRSSKIFAMLIAVHSIAQYKVVIANWRRFSAWVVKIKSKG</sequence>
<dbReference type="EMBL" id="PVWO01000756">
    <property type="protein sequence ID" value="PSB39703.1"/>
    <property type="molecule type" value="Genomic_DNA"/>
</dbReference>
<evidence type="ECO:0000256" key="3">
    <source>
        <dbReference type="ARBA" id="ARBA00022475"/>
    </source>
</evidence>
<reference evidence="14 15" key="1">
    <citation type="submission" date="2018-03" db="EMBL/GenBank/DDBJ databases">
        <title>The ancient ancestry and fast evolution of plastids.</title>
        <authorList>
            <person name="Moore K.R."/>
            <person name="Magnabosco C."/>
            <person name="Momper L."/>
            <person name="Gold D.A."/>
            <person name="Bosak T."/>
            <person name="Fournier G.P."/>
        </authorList>
    </citation>
    <scope>NUCLEOTIDE SEQUENCE [LARGE SCALE GENOMIC DNA]</scope>
    <source>
        <strain evidence="14 15">CCALA 037</strain>
    </source>
</reference>
<feature type="domain" description="Cytochrome b561 bacterial/Ni-hydrogenase" evidence="13">
    <location>
        <begin position="18"/>
        <end position="167"/>
    </location>
</feature>
<feature type="transmembrane region" description="Helical" evidence="12">
    <location>
        <begin position="92"/>
        <end position="116"/>
    </location>
</feature>
<dbReference type="InterPro" id="IPR016174">
    <property type="entry name" value="Di-haem_cyt_TM"/>
</dbReference>
<protein>
    <submittedName>
        <fullName evidence="14">Cytochrome B</fullName>
    </submittedName>
</protein>
<dbReference type="GO" id="GO:0046872">
    <property type="term" value="F:metal ion binding"/>
    <property type="evidence" value="ECO:0007669"/>
    <property type="project" value="UniProtKB-KW"/>
</dbReference>
<dbReference type="GO" id="GO:0005886">
    <property type="term" value="C:plasma membrane"/>
    <property type="evidence" value="ECO:0007669"/>
    <property type="project" value="UniProtKB-SubCell"/>
</dbReference>
<dbReference type="PANTHER" id="PTHR30529:SF1">
    <property type="entry name" value="CYTOCHROME B561 HOMOLOG 2"/>
    <property type="match status" value="1"/>
</dbReference>
<evidence type="ECO:0000256" key="12">
    <source>
        <dbReference type="SAM" id="Phobius"/>
    </source>
</evidence>
<keyword evidence="15" id="KW-1185">Reference proteome</keyword>
<evidence type="ECO:0000256" key="11">
    <source>
        <dbReference type="ARBA" id="ARBA00037975"/>
    </source>
</evidence>
<dbReference type="Pfam" id="PF01292">
    <property type="entry name" value="Ni_hydr_CYTB"/>
    <property type="match status" value="1"/>
</dbReference>
<comment type="similarity">
    <text evidence="11">Belongs to the cytochrome b561 family.</text>
</comment>
<dbReference type="OrthoDB" id="556859at2"/>
<keyword evidence="6" id="KW-0479">Metal-binding</keyword>
<keyword evidence="3" id="KW-1003">Cell membrane</keyword>